<dbReference type="GO" id="GO:0016491">
    <property type="term" value="F:oxidoreductase activity"/>
    <property type="evidence" value="ECO:0007669"/>
    <property type="project" value="InterPro"/>
</dbReference>
<dbReference type="EMBL" id="MQUB01000001">
    <property type="protein sequence ID" value="PQB04861.1"/>
    <property type="molecule type" value="Genomic_DNA"/>
</dbReference>
<dbReference type="OrthoDB" id="9815205at2"/>
<organism evidence="2 3">
    <name type="scientific">Aureitalea marina</name>
    <dbReference type="NCBI Taxonomy" id="930804"/>
    <lineage>
        <taxon>Bacteria</taxon>
        <taxon>Pseudomonadati</taxon>
        <taxon>Bacteroidota</taxon>
        <taxon>Flavobacteriia</taxon>
        <taxon>Flavobacteriales</taxon>
        <taxon>Flavobacteriaceae</taxon>
        <taxon>Aureitalea</taxon>
    </lineage>
</organism>
<dbReference type="Pfam" id="PF00578">
    <property type="entry name" value="AhpC-TSA"/>
    <property type="match status" value="1"/>
</dbReference>
<dbReference type="InterPro" id="IPR013766">
    <property type="entry name" value="Thioredoxin_domain"/>
</dbReference>
<dbReference type="PROSITE" id="PS51257">
    <property type="entry name" value="PROKAR_LIPOPROTEIN"/>
    <property type="match status" value="1"/>
</dbReference>
<gene>
    <name evidence="2" type="ORF">BST85_08135</name>
</gene>
<sequence>MKAFLLLVSFIILLVSCKGQEESKTAQAELEQTSAVSDITIDEVGSTIASFDFDRFEELYRGQSEETTYVINFWATWCKPCIKELPAFEELNKKFKDQNVKVVLVSLDLPDLLETQVVPFVKQKGLQAEVVMLDDSDANTWIPKVAEEWSGAIPATLLIKGEEEKFYERSFTYEEIETELKTILE</sequence>
<dbReference type="InterPro" id="IPR036249">
    <property type="entry name" value="Thioredoxin-like_sf"/>
</dbReference>
<comment type="caution">
    <text evidence="2">The sequence shown here is derived from an EMBL/GenBank/DDBJ whole genome shotgun (WGS) entry which is preliminary data.</text>
</comment>
<dbReference type="InterPro" id="IPR000866">
    <property type="entry name" value="AhpC/TSA"/>
</dbReference>
<feature type="domain" description="Thioredoxin" evidence="1">
    <location>
        <begin position="30"/>
        <end position="185"/>
    </location>
</feature>
<dbReference type="RefSeq" id="WP_104812793.1">
    <property type="nucleotide sequence ID" value="NZ_MQUB01000001.1"/>
</dbReference>
<name>A0A2S7KQG6_9FLAO</name>
<dbReference type="InterPro" id="IPR050553">
    <property type="entry name" value="Thioredoxin_ResA/DsbE_sf"/>
</dbReference>
<evidence type="ECO:0000259" key="1">
    <source>
        <dbReference type="PROSITE" id="PS51352"/>
    </source>
</evidence>
<dbReference type="PROSITE" id="PS51352">
    <property type="entry name" value="THIOREDOXIN_2"/>
    <property type="match status" value="1"/>
</dbReference>
<dbReference type="PANTHER" id="PTHR42852:SF13">
    <property type="entry name" value="PROTEIN DIPZ"/>
    <property type="match status" value="1"/>
</dbReference>
<dbReference type="Gene3D" id="3.40.30.10">
    <property type="entry name" value="Glutaredoxin"/>
    <property type="match status" value="1"/>
</dbReference>
<dbReference type="Proteomes" id="UP000239800">
    <property type="component" value="Unassembled WGS sequence"/>
</dbReference>
<dbReference type="CDD" id="cd02966">
    <property type="entry name" value="TlpA_like_family"/>
    <property type="match status" value="1"/>
</dbReference>
<dbReference type="GO" id="GO:0016209">
    <property type="term" value="F:antioxidant activity"/>
    <property type="evidence" value="ECO:0007669"/>
    <property type="project" value="InterPro"/>
</dbReference>
<keyword evidence="3" id="KW-1185">Reference proteome</keyword>
<proteinExistence type="predicted"/>
<protein>
    <recommendedName>
        <fullName evidence="1">Thioredoxin domain-containing protein</fullName>
    </recommendedName>
</protein>
<reference evidence="2 3" key="1">
    <citation type="submission" date="2016-11" db="EMBL/GenBank/DDBJ databases">
        <title>Trade-off between light-utilization and light-protection in marine flavobacteria.</title>
        <authorList>
            <person name="Kumagai Y."/>
        </authorList>
    </citation>
    <scope>NUCLEOTIDE SEQUENCE [LARGE SCALE GENOMIC DNA]</scope>
    <source>
        <strain evidence="2 3">NBRC 107741</strain>
    </source>
</reference>
<accession>A0A2S7KQG6</accession>
<dbReference type="PANTHER" id="PTHR42852">
    <property type="entry name" value="THIOL:DISULFIDE INTERCHANGE PROTEIN DSBE"/>
    <property type="match status" value="1"/>
</dbReference>
<evidence type="ECO:0000313" key="3">
    <source>
        <dbReference type="Proteomes" id="UP000239800"/>
    </source>
</evidence>
<evidence type="ECO:0000313" key="2">
    <source>
        <dbReference type="EMBL" id="PQB04861.1"/>
    </source>
</evidence>
<dbReference type="AlphaFoldDB" id="A0A2S7KQG6"/>
<dbReference type="SUPFAM" id="SSF52833">
    <property type="entry name" value="Thioredoxin-like"/>
    <property type="match status" value="1"/>
</dbReference>